<dbReference type="PANTHER" id="PTHR37507:SF2">
    <property type="entry name" value="SPORULATION PROTEIN YDCC"/>
    <property type="match status" value="1"/>
</dbReference>
<evidence type="ECO:0000313" key="1">
    <source>
        <dbReference type="EMBL" id="MEJ1155397.1"/>
    </source>
</evidence>
<proteinExistence type="predicted"/>
<name>A0ABU8LUE2_9MICO</name>
<dbReference type="InterPro" id="IPR052944">
    <property type="entry name" value="Sporulation_related"/>
</dbReference>
<dbReference type="RefSeq" id="WP_337337835.1">
    <property type="nucleotide sequence ID" value="NZ_JBBDGL010000002.1"/>
</dbReference>
<comment type="caution">
    <text evidence="1">The sequence shown here is derived from an EMBL/GenBank/DDBJ whole genome shotgun (WGS) entry which is preliminary data.</text>
</comment>
<dbReference type="InterPro" id="IPR029046">
    <property type="entry name" value="LolA/LolB/LppX"/>
</dbReference>
<gene>
    <name evidence="1" type="ORF">WDU96_07250</name>
</gene>
<evidence type="ECO:0000313" key="2">
    <source>
        <dbReference type="Proteomes" id="UP001368654"/>
    </source>
</evidence>
<sequence>MTSRTKRVSPRTARRSLLAIPAIAVPTAIVAAAVLIPNAASGAVDLPDLTPQELLEFAAASEVDQLSGTIEQAADLGLPDLGALTTSFGADSATSDDSGADIDDLLSLATGSFTAKVYLDGDSARLQVLDSLAERNVYLDGESDTAWFVDSESQSATKITFSAGEEPGADDARELPTPQATLEEALANLDESTVVTVGSDASVAGRDAYELILEPRSDDTLVESISFAIDGETGMALSASISAADSSDPAFSIAFTDVSFDAPDASTLTFEPSSNITVSEKEIAPPSHTDHEAVIDDATAPQMNVVGEGWSTVVELSAAEGSSQTLVGLTAEQQTMLESFTTAVDGGRLFETALLTVLMTDDGRTLIGAVPANVLVDAASGD</sequence>
<reference evidence="1 2" key="1">
    <citation type="submission" date="2024-02" db="EMBL/GenBank/DDBJ databases">
        <authorList>
            <person name="Saticioglu I.B."/>
        </authorList>
    </citation>
    <scope>NUCLEOTIDE SEQUENCE [LARGE SCALE GENOMIC DNA]</scope>
    <source>
        <strain evidence="1 2">Mu-86</strain>
    </source>
</reference>
<protein>
    <recommendedName>
        <fullName evidence="3">DUF2092 domain-containing protein</fullName>
    </recommendedName>
</protein>
<evidence type="ECO:0008006" key="3">
    <source>
        <dbReference type="Google" id="ProtNLM"/>
    </source>
</evidence>
<dbReference type="Gene3D" id="2.50.20.10">
    <property type="entry name" value="Lipoprotein localisation LolA/LolB/LppX"/>
    <property type="match status" value="1"/>
</dbReference>
<organism evidence="1 2">
    <name type="scientific">Microbacterium marmarense</name>
    <dbReference type="NCBI Taxonomy" id="3122051"/>
    <lineage>
        <taxon>Bacteria</taxon>
        <taxon>Bacillati</taxon>
        <taxon>Actinomycetota</taxon>
        <taxon>Actinomycetes</taxon>
        <taxon>Micrococcales</taxon>
        <taxon>Microbacteriaceae</taxon>
        <taxon>Microbacterium</taxon>
    </lineage>
</organism>
<dbReference type="PANTHER" id="PTHR37507">
    <property type="entry name" value="SPORULATION PROTEIN YDCC"/>
    <property type="match status" value="1"/>
</dbReference>
<accession>A0ABU8LUE2</accession>
<dbReference type="Proteomes" id="UP001368654">
    <property type="component" value="Unassembled WGS sequence"/>
</dbReference>
<dbReference type="EMBL" id="JBBDGL010000002">
    <property type="protein sequence ID" value="MEJ1155397.1"/>
    <property type="molecule type" value="Genomic_DNA"/>
</dbReference>
<keyword evidence="2" id="KW-1185">Reference proteome</keyword>
<dbReference type="SUPFAM" id="SSF89392">
    <property type="entry name" value="Prokaryotic lipoproteins and lipoprotein localization factors"/>
    <property type="match status" value="1"/>
</dbReference>